<feature type="chain" id="PRO_5039254273" evidence="1">
    <location>
        <begin position="20"/>
        <end position="155"/>
    </location>
</feature>
<evidence type="ECO:0000313" key="5">
    <source>
        <dbReference type="Proteomes" id="UP000319578"/>
    </source>
</evidence>
<dbReference type="Proteomes" id="UP000319578">
    <property type="component" value="Unassembled WGS sequence"/>
</dbReference>
<keyword evidence="1" id="KW-0732">Signal</keyword>
<gene>
    <name evidence="3" type="ORF">ADS79_26275</name>
    <name evidence="2" type="ORF">BRE01_45320</name>
</gene>
<evidence type="ECO:0000313" key="2">
    <source>
        <dbReference type="EMBL" id="GED70830.1"/>
    </source>
</evidence>
<evidence type="ECO:0000256" key="1">
    <source>
        <dbReference type="SAM" id="SignalP"/>
    </source>
</evidence>
<evidence type="ECO:0000313" key="3">
    <source>
        <dbReference type="EMBL" id="KNB69404.1"/>
    </source>
</evidence>
<accession>A0A0K9YL37</accession>
<dbReference type="RefSeq" id="WP_049741412.1">
    <property type="nucleotide sequence ID" value="NZ_BJON01000018.1"/>
</dbReference>
<keyword evidence="5" id="KW-1185">Reference proteome</keyword>
<protein>
    <submittedName>
        <fullName evidence="3">Uncharacterized protein</fullName>
    </submittedName>
</protein>
<proteinExistence type="predicted"/>
<dbReference type="Proteomes" id="UP000036834">
    <property type="component" value="Unassembled WGS sequence"/>
</dbReference>
<sequence>MKKRSVFICGLVLAGAVFAGSNLYASEDIAQLKKSNHQKTLHSLGIEVKTKDLERMTTLTDENGKKWIYNDFIHSGTFEEEMRNKYIEDVAGAFIDVQSEIMTEHAKVGDTIPVVLLDEDLKEGSFSFNRENGEVLVFKLKYNENNGTWDYEKEK</sequence>
<dbReference type="EMBL" id="BJON01000018">
    <property type="protein sequence ID" value="GED70830.1"/>
    <property type="molecule type" value="Genomic_DNA"/>
</dbReference>
<reference evidence="3" key="2">
    <citation type="submission" date="2015-07" db="EMBL/GenBank/DDBJ databases">
        <title>MeaNS - Measles Nucleotide Surveillance Program.</title>
        <authorList>
            <person name="Tran T."/>
            <person name="Druce J."/>
        </authorList>
    </citation>
    <scope>NUCLEOTIDE SEQUENCE</scope>
    <source>
        <strain evidence="3">DSM 9887</strain>
    </source>
</reference>
<name>A0A0K9YL37_9BACL</name>
<dbReference type="PATRIC" id="fig|54915.3.peg.4425"/>
<reference evidence="2 5" key="3">
    <citation type="submission" date="2019-06" db="EMBL/GenBank/DDBJ databases">
        <title>Whole genome shotgun sequence of Brevibacillus reuszeri NBRC 15719.</title>
        <authorList>
            <person name="Hosoyama A."/>
            <person name="Uohara A."/>
            <person name="Ohji S."/>
            <person name="Ichikawa N."/>
        </authorList>
    </citation>
    <scope>NUCLEOTIDE SEQUENCE [LARGE SCALE GENOMIC DNA]</scope>
    <source>
        <strain evidence="2 5">NBRC 15719</strain>
    </source>
</reference>
<dbReference type="AlphaFoldDB" id="A0A0K9YL37"/>
<organism evidence="3 4">
    <name type="scientific">Brevibacillus reuszeri</name>
    <dbReference type="NCBI Taxonomy" id="54915"/>
    <lineage>
        <taxon>Bacteria</taxon>
        <taxon>Bacillati</taxon>
        <taxon>Bacillota</taxon>
        <taxon>Bacilli</taxon>
        <taxon>Bacillales</taxon>
        <taxon>Paenibacillaceae</taxon>
        <taxon>Brevibacillus</taxon>
    </lineage>
</organism>
<evidence type="ECO:0000313" key="4">
    <source>
        <dbReference type="Proteomes" id="UP000036834"/>
    </source>
</evidence>
<feature type="signal peptide" evidence="1">
    <location>
        <begin position="1"/>
        <end position="19"/>
    </location>
</feature>
<comment type="caution">
    <text evidence="3">The sequence shown here is derived from an EMBL/GenBank/DDBJ whole genome shotgun (WGS) entry which is preliminary data.</text>
</comment>
<dbReference type="OrthoDB" id="2470121at2"/>
<dbReference type="EMBL" id="LGIQ01000011">
    <property type="protein sequence ID" value="KNB69404.1"/>
    <property type="molecule type" value="Genomic_DNA"/>
</dbReference>
<reference evidence="4" key="1">
    <citation type="submission" date="2015-07" db="EMBL/GenBank/DDBJ databases">
        <title>Genome sequencing project for genomic taxonomy and phylogenomics of Bacillus-like bacteria.</title>
        <authorList>
            <person name="Liu B."/>
            <person name="Wang J."/>
            <person name="Zhu Y."/>
            <person name="Liu G."/>
            <person name="Chen Q."/>
            <person name="Chen Z."/>
            <person name="Lan J."/>
            <person name="Che J."/>
            <person name="Ge C."/>
            <person name="Shi H."/>
            <person name="Pan Z."/>
            <person name="Liu X."/>
        </authorList>
    </citation>
    <scope>NUCLEOTIDE SEQUENCE [LARGE SCALE GENOMIC DNA]</scope>
    <source>
        <strain evidence="4">DSM 9887</strain>
    </source>
</reference>